<proteinExistence type="predicted"/>
<name>A0A2I0AGQ8_9ASPA</name>
<evidence type="ECO:0000313" key="3">
    <source>
        <dbReference type="Proteomes" id="UP000236161"/>
    </source>
</evidence>
<gene>
    <name evidence="2" type="ORF">AXF42_Ash000511</name>
</gene>
<dbReference type="Proteomes" id="UP000236161">
    <property type="component" value="Unassembled WGS sequence"/>
</dbReference>
<accession>A0A2I0AGQ8</accession>
<organism evidence="2 3">
    <name type="scientific">Apostasia shenzhenica</name>
    <dbReference type="NCBI Taxonomy" id="1088818"/>
    <lineage>
        <taxon>Eukaryota</taxon>
        <taxon>Viridiplantae</taxon>
        <taxon>Streptophyta</taxon>
        <taxon>Embryophyta</taxon>
        <taxon>Tracheophyta</taxon>
        <taxon>Spermatophyta</taxon>
        <taxon>Magnoliopsida</taxon>
        <taxon>Liliopsida</taxon>
        <taxon>Asparagales</taxon>
        <taxon>Orchidaceae</taxon>
        <taxon>Apostasioideae</taxon>
        <taxon>Apostasia</taxon>
    </lineage>
</organism>
<evidence type="ECO:0000256" key="1">
    <source>
        <dbReference type="SAM" id="MobiDB-lite"/>
    </source>
</evidence>
<reference evidence="2 3" key="1">
    <citation type="journal article" date="2017" name="Nature">
        <title>The Apostasia genome and the evolution of orchids.</title>
        <authorList>
            <person name="Zhang G.Q."/>
            <person name="Liu K.W."/>
            <person name="Li Z."/>
            <person name="Lohaus R."/>
            <person name="Hsiao Y.Y."/>
            <person name="Niu S.C."/>
            <person name="Wang J.Y."/>
            <person name="Lin Y.C."/>
            <person name="Xu Q."/>
            <person name="Chen L.J."/>
            <person name="Yoshida K."/>
            <person name="Fujiwara S."/>
            <person name="Wang Z.W."/>
            <person name="Zhang Y.Q."/>
            <person name="Mitsuda N."/>
            <person name="Wang M."/>
            <person name="Liu G.H."/>
            <person name="Pecoraro L."/>
            <person name="Huang H.X."/>
            <person name="Xiao X.J."/>
            <person name="Lin M."/>
            <person name="Wu X.Y."/>
            <person name="Wu W.L."/>
            <person name="Chen Y.Y."/>
            <person name="Chang S.B."/>
            <person name="Sakamoto S."/>
            <person name="Ohme-Takagi M."/>
            <person name="Yagi M."/>
            <person name="Zeng S.J."/>
            <person name="Shen C.Y."/>
            <person name="Yeh C.M."/>
            <person name="Luo Y.B."/>
            <person name="Tsai W.C."/>
            <person name="Van de Peer Y."/>
            <person name="Liu Z.J."/>
        </authorList>
    </citation>
    <scope>NUCLEOTIDE SEQUENCE [LARGE SCALE GENOMIC DNA]</scope>
    <source>
        <strain evidence="3">cv. Shenzhen</strain>
        <tissue evidence="2">Stem</tissue>
    </source>
</reference>
<dbReference type="EMBL" id="KZ451982">
    <property type="protein sequence ID" value="PKA54676.1"/>
    <property type="molecule type" value="Genomic_DNA"/>
</dbReference>
<keyword evidence="3" id="KW-1185">Reference proteome</keyword>
<evidence type="ECO:0000313" key="2">
    <source>
        <dbReference type="EMBL" id="PKA54676.1"/>
    </source>
</evidence>
<feature type="region of interest" description="Disordered" evidence="1">
    <location>
        <begin position="1"/>
        <end position="41"/>
    </location>
</feature>
<sequence>MQHASFRHANQESACPSYYRSPEKVPRSKGQALFTDFGPSSDRQAARAQNLFPSFSLKNQGKAVPSAAYKYQGAGFMKKGSKRSKGSKREEN</sequence>
<protein>
    <submittedName>
        <fullName evidence="2">Uncharacterized protein</fullName>
    </submittedName>
</protein>
<dbReference type="AlphaFoldDB" id="A0A2I0AGQ8"/>